<keyword evidence="2" id="KW-1185">Reference proteome</keyword>
<dbReference type="EMBL" id="JAUTXU010000621">
    <property type="protein sequence ID" value="KAK3677824.1"/>
    <property type="molecule type" value="Genomic_DNA"/>
</dbReference>
<protein>
    <submittedName>
        <fullName evidence="1">Uncharacterized protein</fullName>
    </submittedName>
</protein>
<sequence length="229" mass="25155">MPHAYHSGQCYSWFTTSIAFAFVGTSCEGVCLIVGALITKEKADKEQNKQEQWLIRALFVWPLLFIIPPLAVRTASFHPALFESDPSLYAVDFFTLLAVESAICNLAANLMSLGPLMRALAFSNGGLGDQTSSHQLDTVAGSRSYATQITPTQSNAIPGKRRWVAWKSMLGSGKGGDTQAGLEDDGSQKGIVTETEFYVERELADPTGGDTPHEQEQTYDWRVFPQRSR</sequence>
<dbReference type="Proteomes" id="UP001281147">
    <property type="component" value="Unassembled WGS sequence"/>
</dbReference>
<proteinExistence type="predicted"/>
<comment type="caution">
    <text evidence="1">The sequence shown here is derived from an EMBL/GenBank/DDBJ whole genome shotgun (WGS) entry which is preliminary data.</text>
</comment>
<organism evidence="1 2">
    <name type="scientific">Vermiconidia calcicola</name>
    <dbReference type="NCBI Taxonomy" id="1690605"/>
    <lineage>
        <taxon>Eukaryota</taxon>
        <taxon>Fungi</taxon>
        <taxon>Dikarya</taxon>
        <taxon>Ascomycota</taxon>
        <taxon>Pezizomycotina</taxon>
        <taxon>Dothideomycetes</taxon>
        <taxon>Dothideomycetidae</taxon>
        <taxon>Mycosphaerellales</taxon>
        <taxon>Extremaceae</taxon>
        <taxon>Vermiconidia</taxon>
    </lineage>
</organism>
<accession>A0ACC3M8D0</accession>
<gene>
    <name evidence="1" type="ORF">LTR37_021526</name>
</gene>
<evidence type="ECO:0000313" key="1">
    <source>
        <dbReference type="EMBL" id="KAK3677824.1"/>
    </source>
</evidence>
<evidence type="ECO:0000313" key="2">
    <source>
        <dbReference type="Proteomes" id="UP001281147"/>
    </source>
</evidence>
<reference evidence="1" key="1">
    <citation type="submission" date="2023-07" db="EMBL/GenBank/DDBJ databases">
        <title>Black Yeasts Isolated from many extreme environments.</title>
        <authorList>
            <person name="Coleine C."/>
            <person name="Stajich J.E."/>
            <person name="Selbmann L."/>
        </authorList>
    </citation>
    <scope>NUCLEOTIDE SEQUENCE</scope>
    <source>
        <strain evidence="1">CCFEE 5714</strain>
    </source>
</reference>
<name>A0ACC3M8D0_9PEZI</name>